<protein>
    <recommendedName>
        <fullName evidence="6">N-acetyltransferase domain-containing protein</fullName>
    </recommendedName>
</protein>
<dbReference type="PANTHER" id="PTHR46309">
    <property type="entry name" value="PHD FINGER PROTEIN 12"/>
    <property type="match status" value="1"/>
</dbReference>
<proteinExistence type="predicted"/>
<sequence length="1243" mass="141154">MALGVEEEEDYSVRTRNYKINRRIKFSIDDKVEVRSEEDGFQGSWHLGTVDGCKNCDKGVIYDVKYDHILVDDGSDHLVDKVFVPNHVDENSCSTSMVNYRGHIRPLPPLLNVQKWNLPNGMCVDVLHNEGWWEGVVFDHEDGSEDRKIFFPDLGDELVSHIGYIRITQDWNDVTGTWQNRGTWLFLELIEELEQECYVPVSTKQLWYDLREKKDFQKLVDWTSKDKDTWRNLVSDAINDNFKVFMKHLFEEVGFTEGAQGVLECAKPFNDANTYPEAVWGQNHAVSVGDMSNSNMFYPKYSNANSIQQLYNEKQLASLSLNNGSNMHLLTKSKVSCPEKRVCMLPQVLPSNQDGISVTISTNNEKGFSSSNADKITEKYSSSMCIRSNWLSAVPQLVPGAEFCPDSVIKYALGKRMPQSSIVDVRKHLLHLNWRIEYSRQSGVIKLRYISPDGVCYYSLRQVCICLSKSHADTLPSMSQNEDTILFNSPSSTAQDEGTSFFSLPGNSSCLLIEQSPQNQDSLVSSQSDFVVIEPKYCPEAAVQWFKHGFGKRPTRRDRKEMILRAKRHLSALGWQFRYVSHNGRLELHYESPSGKLFNSLRMACKYSMNGGASPTFTQLERKTVSKVVKAQAATEKISSALRKMGSQKLENFSSDFSCISRLRKTMVPQKLKLGGTRQFQKKRKEGLHLSFFSHQQEANSDGQRFHPKMRKGTKSRGLFKLRSNKNGSQTNCVLRSHKRVQQVVVSTPSHLKPRTVLSWLIDNNVVLPRARVHYCSIKGRRPIAEGRITRDGIKCNCCGKVYTLSNFELHVTGKYSRPTSSIFLEDGRSLLDCQMQIIHDEMRNFAAESPEMLKGSSHQGENDHICSVCHYGGELILCDQCPSSFHKTCLRMEIFLGLHKLLGKPLPVGLNNLTWTLLKHIQSDGFKLDSPDIEALTENYSKLNIALDVMHECFEPVEEPLTKRDLLKDVIFSKESKLNRLNFRGFYTVLLQKDDEFITVATVRVYGEKVAEIPLVGTRFQYRRLGMCRILIDILEKKLMELGVERLILPAVPSVLPAWTGSFGFTKMTDSERSKFLDYTFLDFQDTIMCHKLLIEIPCSESSTSRVHFVEVQPGHHNDASGSAHTIDLDGSRAISAAFEADRMNGGIKEQGQKDVAASNSSSDIIDELIHQEAMVNPTDPHGEPCTSEAGLVRLDCSVEDCTLKEERENGNDSKTWNVESRYDNVDLKCYKRRKILPKSKP</sequence>
<keyword evidence="3" id="KW-0863">Zinc-finger</keyword>
<evidence type="ECO:0000256" key="4">
    <source>
        <dbReference type="ARBA" id="ARBA00022833"/>
    </source>
</evidence>
<keyword evidence="4" id="KW-0862">Zinc</keyword>
<evidence type="ECO:0000256" key="3">
    <source>
        <dbReference type="ARBA" id="ARBA00022771"/>
    </source>
</evidence>
<reference evidence="7 8" key="1">
    <citation type="journal article" date="2014" name="PLoS ONE">
        <title>Global Analysis of Gene Expression Profiles in Physic Nut (Jatropha curcas L.) Seedlings Exposed to Salt Stress.</title>
        <authorList>
            <person name="Zhang L."/>
            <person name="Zhang C."/>
            <person name="Wu P."/>
            <person name="Chen Y."/>
            <person name="Li M."/>
            <person name="Jiang H."/>
            <person name="Wu G."/>
        </authorList>
    </citation>
    <scope>NUCLEOTIDE SEQUENCE [LARGE SCALE GENOMIC DNA]</scope>
    <source>
        <strain evidence="8">cv. GZQX0401</strain>
        <tissue evidence="7">Young leaves</tissue>
    </source>
</reference>
<dbReference type="PROSITE" id="PS51186">
    <property type="entry name" value="GNAT"/>
    <property type="match status" value="1"/>
</dbReference>
<dbReference type="PANTHER" id="PTHR46309:SF12">
    <property type="entry name" value="GB|AAC80581.1"/>
    <property type="match status" value="1"/>
</dbReference>
<dbReference type="Pfam" id="PF23209">
    <property type="entry name" value="IDM1_C"/>
    <property type="match status" value="1"/>
</dbReference>
<dbReference type="SUPFAM" id="SSF57903">
    <property type="entry name" value="FYVE/PHD zinc finger"/>
    <property type="match status" value="1"/>
</dbReference>
<evidence type="ECO:0000256" key="1">
    <source>
        <dbReference type="ARBA" id="ARBA00004123"/>
    </source>
</evidence>
<accession>A0A067LF08</accession>
<dbReference type="InterPro" id="IPR000182">
    <property type="entry name" value="GNAT_dom"/>
</dbReference>
<dbReference type="AlphaFoldDB" id="A0A067LF08"/>
<dbReference type="InterPro" id="IPR054292">
    <property type="entry name" value="DUF7028"/>
</dbReference>
<dbReference type="GO" id="GO:0005634">
    <property type="term" value="C:nucleus"/>
    <property type="evidence" value="ECO:0007669"/>
    <property type="project" value="UniProtKB-SubCell"/>
</dbReference>
<keyword evidence="2" id="KW-0479">Metal-binding</keyword>
<dbReference type="GO" id="GO:0006357">
    <property type="term" value="P:regulation of transcription by RNA polymerase II"/>
    <property type="evidence" value="ECO:0007669"/>
    <property type="project" value="TreeGrafter"/>
</dbReference>
<dbReference type="InterPro" id="IPR011011">
    <property type="entry name" value="Znf_FYVE_PHD"/>
</dbReference>
<organism evidence="7 8">
    <name type="scientific">Jatropha curcas</name>
    <name type="common">Barbados nut</name>
    <dbReference type="NCBI Taxonomy" id="180498"/>
    <lineage>
        <taxon>Eukaryota</taxon>
        <taxon>Viridiplantae</taxon>
        <taxon>Streptophyta</taxon>
        <taxon>Embryophyta</taxon>
        <taxon>Tracheophyta</taxon>
        <taxon>Spermatophyta</taxon>
        <taxon>Magnoliopsida</taxon>
        <taxon>eudicotyledons</taxon>
        <taxon>Gunneridae</taxon>
        <taxon>Pentapetalae</taxon>
        <taxon>rosids</taxon>
        <taxon>fabids</taxon>
        <taxon>Malpighiales</taxon>
        <taxon>Euphorbiaceae</taxon>
        <taxon>Crotonoideae</taxon>
        <taxon>Jatropheae</taxon>
        <taxon>Jatropha</taxon>
    </lineage>
</organism>
<dbReference type="STRING" id="180498.A0A067LF08"/>
<dbReference type="InterPro" id="IPR056511">
    <property type="entry name" value="IDM1_C"/>
</dbReference>
<dbReference type="Gene3D" id="3.30.40.10">
    <property type="entry name" value="Zinc/RING finger domain, C3HC4 (zinc finger)"/>
    <property type="match status" value="1"/>
</dbReference>
<dbReference type="InterPro" id="IPR013083">
    <property type="entry name" value="Znf_RING/FYVE/PHD"/>
</dbReference>
<feature type="domain" description="N-acetyltransferase" evidence="6">
    <location>
        <begin position="932"/>
        <end position="1095"/>
    </location>
</feature>
<evidence type="ECO:0000256" key="5">
    <source>
        <dbReference type="ARBA" id="ARBA00023242"/>
    </source>
</evidence>
<dbReference type="OrthoDB" id="1903104at2759"/>
<keyword evidence="8" id="KW-1185">Reference proteome</keyword>
<dbReference type="GO" id="GO:0003714">
    <property type="term" value="F:transcription corepressor activity"/>
    <property type="evidence" value="ECO:0007669"/>
    <property type="project" value="InterPro"/>
</dbReference>
<dbReference type="GO" id="GO:0008270">
    <property type="term" value="F:zinc ion binding"/>
    <property type="evidence" value="ECO:0007669"/>
    <property type="project" value="UniProtKB-KW"/>
</dbReference>
<dbReference type="InterPro" id="IPR032308">
    <property type="entry name" value="TDBD"/>
</dbReference>
<dbReference type="InterPro" id="IPR042163">
    <property type="entry name" value="PHF12"/>
</dbReference>
<evidence type="ECO:0000256" key="2">
    <source>
        <dbReference type="ARBA" id="ARBA00022723"/>
    </source>
</evidence>
<dbReference type="InterPro" id="IPR008395">
    <property type="entry name" value="Agenet-like_dom"/>
</dbReference>
<evidence type="ECO:0000313" key="8">
    <source>
        <dbReference type="Proteomes" id="UP000027138"/>
    </source>
</evidence>
<dbReference type="Proteomes" id="UP000027138">
    <property type="component" value="Unassembled WGS sequence"/>
</dbReference>
<comment type="subcellular location">
    <subcellularLocation>
        <location evidence="1">Nucleus</location>
    </subcellularLocation>
</comment>
<dbReference type="Pfam" id="PF05641">
    <property type="entry name" value="Agenet"/>
    <property type="match status" value="1"/>
</dbReference>
<dbReference type="GO" id="GO:0016747">
    <property type="term" value="F:acyltransferase activity, transferring groups other than amino-acyl groups"/>
    <property type="evidence" value="ECO:0007669"/>
    <property type="project" value="InterPro"/>
</dbReference>
<gene>
    <name evidence="7" type="ORF">JCGZ_17400</name>
</gene>
<name>A0A067LF08_JATCU</name>
<evidence type="ECO:0000259" key="6">
    <source>
        <dbReference type="PROSITE" id="PS51186"/>
    </source>
</evidence>
<keyword evidence="5" id="KW-0539">Nucleus</keyword>
<dbReference type="InterPro" id="IPR016181">
    <property type="entry name" value="Acyl_CoA_acyltransferase"/>
</dbReference>
<dbReference type="SUPFAM" id="SSF55729">
    <property type="entry name" value="Acyl-CoA N-acyltransferases (Nat)"/>
    <property type="match status" value="1"/>
</dbReference>
<dbReference type="SMART" id="SM00743">
    <property type="entry name" value="Agenet"/>
    <property type="match status" value="1"/>
</dbReference>
<dbReference type="EMBL" id="KK914227">
    <property type="protein sequence ID" value="KDP45793.1"/>
    <property type="molecule type" value="Genomic_DNA"/>
</dbReference>
<dbReference type="InterPro" id="IPR014002">
    <property type="entry name" value="Agenet_dom_plant"/>
</dbReference>
<dbReference type="CDD" id="cd20405">
    <property type="entry name" value="Tudor_Agenet_AtDUF_rpt1_3"/>
    <property type="match status" value="1"/>
</dbReference>
<dbReference type="Pfam" id="PF22970">
    <property type="entry name" value="DUF7028"/>
    <property type="match status" value="2"/>
</dbReference>
<evidence type="ECO:0000313" key="7">
    <source>
        <dbReference type="EMBL" id="KDP45793.1"/>
    </source>
</evidence>
<dbReference type="Pfam" id="PF16135">
    <property type="entry name" value="TDBD"/>
    <property type="match status" value="1"/>
</dbReference>